<evidence type="ECO:0000313" key="2">
    <source>
        <dbReference type="EMBL" id="MBF8178044.1"/>
    </source>
</evidence>
<protein>
    <submittedName>
        <fullName evidence="2">Site-specific integrase</fullName>
    </submittedName>
</protein>
<evidence type="ECO:0000313" key="3">
    <source>
        <dbReference type="Proteomes" id="UP000657372"/>
    </source>
</evidence>
<keyword evidence="3" id="KW-1185">Reference proteome</keyword>
<dbReference type="InterPro" id="IPR013762">
    <property type="entry name" value="Integrase-like_cat_sf"/>
</dbReference>
<evidence type="ECO:0000256" key="1">
    <source>
        <dbReference type="ARBA" id="ARBA00023172"/>
    </source>
</evidence>
<proteinExistence type="predicted"/>
<reference evidence="2 3" key="1">
    <citation type="submission" date="2020-11" db="EMBL/GenBank/DDBJ databases">
        <title>WGS of Herminiimonas contaminans strain Marseille-Q4544 isolated from planarians Schmidtea mediterranea.</title>
        <authorList>
            <person name="Kangale L."/>
        </authorList>
    </citation>
    <scope>NUCLEOTIDE SEQUENCE [LARGE SCALE GENOMIC DNA]</scope>
    <source>
        <strain evidence="2 3">Marseille-Q4544</strain>
    </source>
</reference>
<dbReference type="InterPro" id="IPR011010">
    <property type="entry name" value="DNA_brk_join_enz"/>
</dbReference>
<organism evidence="2 3">
    <name type="scientific">Herminiimonas contaminans</name>
    <dbReference type="NCBI Taxonomy" id="1111140"/>
    <lineage>
        <taxon>Bacteria</taxon>
        <taxon>Pseudomonadati</taxon>
        <taxon>Pseudomonadota</taxon>
        <taxon>Betaproteobacteria</taxon>
        <taxon>Burkholderiales</taxon>
        <taxon>Oxalobacteraceae</taxon>
        <taxon>Herminiimonas</taxon>
    </lineage>
</organism>
<dbReference type="SUPFAM" id="SSF56349">
    <property type="entry name" value="DNA breaking-rejoining enzymes"/>
    <property type="match status" value="1"/>
</dbReference>
<keyword evidence="1" id="KW-0233">DNA recombination</keyword>
<dbReference type="EMBL" id="JADOEL010000007">
    <property type="protein sequence ID" value="MBF8178044.1"/>
    <property type="molecule type" value="Genomic_DNA"/>
</dbReference>
<sequence length="622" mass="70783">MSKYTVRTSSINNARRFSYEIDFLLTDYGVASDGWLAHAIARMARDSNLKQYFTADVRSFKNALTIVATNPDCRNLLSKPVTAVLRRDIHSLFTMMESILAEEKSSWSGAVQFRTSGLFRRYLMAISNDGVMYEFVGRPFRSRLSNFRSSRPILPQNPGEMPLDALPHSDVDELKRKISTLLDSQISALIDACIAELNFWDDVRQTLMAHSMLQFTEDELRNANSYILEGIPSGYYAKKFLCMEPKRLLGAIVHVTNITLNHDFAVVRSKGWSKTSALSRAMLEDVASLDQMKPVPHAQILQMNRHSHVCELSAAFILLMIHTAWNADTLRALQVDSIVQDGSSFLIKSFKRKTGKYTSEVVLDSASRGAVQALNLLMWNHHQLKKLKIISDSNNEAWATWKRGGYPCEVEHIKNITQYILRICSRNGIAPFSLEQLRTHMLLRHKVRGRSIEDVSRIAGHTSIDVTGTYLDQFLQKILSKSINLDFQNRLARKLCGPEENMQRALYLVGDGTSCVNPRTPPFETWLVNGTCDARHCHSGEGCINSRIEVTRERIEELVCWNGYYERNWQRLYEANTDAFEKLHGPAIIMNFALLSFLKNSIHRDKVCEVIDAFGAVEDRDD</sequence>
<comment type="caution">
    <text evidence="2">The sequence shown here is derived from an EMBL/GenBank/DDBJ whole genome shotgun (WGS) entry which is preliminary data.</text>
</comment>
<accession>A0ABS0ET59</accession>
<gene>
    <name evidence="2" type="ORF">IXC47_10155</name>
</gene>
<dbReference type="Proteomes" id="UP000657372">
    <property type="component" value="Unassembled WGS sequence"/>
</dbReference>
<name>A0ABS0ET59_9BURK</name>
<dbReference type="Gene3D" id="1.10.443.10">
    <property type="entry name" value="Intergrase catalytic core"/>
    <property type="match status" value="1"/>
</dbReference>
<dbReference type="RefSeq" id="WP_195875566.1">
    <property type="nucleotide sequence ID" value="NZ_JADOEL010000007.1"/>
</dbReference>